<feature type="transmembrane region" description="Helical" evidence="1">
    <location>
        <begin position="21"/>
        <end position="46"/>
    </location>
</feature>
<dbReference type="AlphaFoldDB" id="A0A495VN51"/>
<proteinExistence type="predicted"/>
<feature type="transmembrane region" description="Helical" evidence="1">
    <location>
        <begin position="80"/>
        <end position="98"/>
    </location>
</feature>
<evidence type="ECO:0000313" key="3">
    <source>
        <dbReference type="Proteomes" id="UP000270626"/>
    </source>
</evidence>
<dbReference type="RefSeq" id="WP_170160222.1">
    <property type="nucleotide sequence ID" value="NZ_RBXP01000017.1"/>
</dbReference>
<feature type="transmembrane region" description="Helical" evidence="1">
    <location>
        <begin position="52"/>
        <end position="73"/>
    </location>
</feature>
<sequence length="104" mass="10778">MASSLHFVFFADHRPRLNTALRCLLAIFAGYGLAALAAATLALVLPLPRVDAVMAAMMLAFVVYLLAVLWVFAAATLARAFAGLALPAAILGAWLALLPQGAGA</sequence>
<evidence type="ECO:0008006" key="4">
    <source>
        <dbReference type="Google" id="ProtNLM"/>
    </source>
</evidence>
<name>A0A495VN51_9RHOO</name>
<comment type="caution">
    <text evidence="2">The sequence shown here is derived from an EMBL/GenBank/DDBJ whole genome shotgun (WGS) entry which is preliminary data.</text>
</comment>
<keyword evidence="3" id="KW-1185">Reference proteome</keyword>
<evidence type="ECO:0000256" key="1">
    <source>
        <dbReference type="SAM" id="Phobius"/>
    </source>
</evidence>
<reference evidence="2 3" key="1">
    <citation type="submission" date="2018-10" db="EMBL/GenBank/DDBJ databases">
        <title>Genomic Encyclopedia of Type Strains, Phase IV (KMG-IV): sequencing the most valuable type-strain genomes for metagenomic binning, comparative biology and taxonomic classification.</title>
        <authorList>
            <person name="Goeker M."/>
        </authorList>
    </citation>
    <scope>NUCLEOTIDE SEQUENCE [LARGE SCALE GENOMIC DNA]</scope>
    <source>
        <strain evidence="2 3">DSM 23841</strain>
    </source>
</reference>
<organism evidence="2 3">
    <name type="scientific">Azonexus fungiphilus</name>
    <dbReference type="NCBI Taxonomy" id="146940"/>
    <lineage>
        <taxon>Bacteria</taxon>
        <taxon>Pseudomonadati</taxon>
        <taxon>Pseudomonadota</taxon>
        <taxon>Betaproteobacteria</taxon>
        <taxon>Rhodocyclales</taxon>
        <taxon>Azonexaceae</taxon>
        <taxon>Azonexus</taxon>
    </lineage>
</organism>
<accession>A0A495VN51</accession>
<evidence type="ECO:0000313" key="2">
    <source>
        <dbReference type="EMBL" id="RKT50746.1"/>
    </source>
</evidence>
<protein>
    <recommendedName>
        <fullName evidence="4">DUF3649 domain-containing protein</fullName>
    </recommendedName>
</protein>
<gene>
    <name evidence="2" type="ORF">DFR40_2681</name>
</gene>
<keyword evidence="1" id="KW-1133">Transmembrane helix</keyword>
<keyword evidence="1" id="KW-0472">Membrane</keyword>
<keyword evidence="1" id="KW-0812">Transmembrane</keyword>
<dbReference type="EMBL" id="RBXP01000017">
    <property type="protein sequence ID" value="RKT50746.1"/>
    <property type="molecule type" value="Genomic_DNA"/>
</dbReference>
<dbReference type="Proteomes" id="UP000270626">
    <property type="component" value="Unassembled WGS sequence"/>
</dbReference>